<dbReference type="EMBL" id="UINC01139684">
    <property type="protein sequence ID" value="SVD26389.1"/>
    <property type="molecule type" value="Genomic_DNA"/>
</dbReference>
<dbReference type="InterPro" id="IPR035959">
    <property type="entry name" value="RutC-like_sf"/>
</dbReference>
<proteinExistence type="predicted"/>
<reference evidence="1" key="1">
    <citation type="submission" date="2018-05" db="EMBL/GenBank/DDBJ databases">
        <authorList>
            <person name="Lanie J.A."/>
            <person name="Ng W.-L."/>
            <person name="Kazmierczak K.M."/>
            <person name="Andrzejewski T.M."/>
            <person name="Davidsen T.M."/>
            <person name="Wayne K.J."/>
            <person name="Tettelin H."/>
            <person name="Glass J.I."/>
            <person name="Rusch D."/>
            <person name="Podicherti R."/>
            <person name="Tsui H.-C.T."/>
            <person name="Winkler M.E."/>
        </authorList>
    </citation>
    <scope>NUCLEOTIDE SEQUENCE</scope>
</reference>
<sequence length="38" mass="4049">MPRLYRGMKEIVTSSMAPEPIGPYSQGVASSGFVFLSG</sequence>
<evidence type="ECO:0008006" key="2">
    <source>
        <dbReference type="Google" id="ProtNLM"/>
    </source>
</evidence>
<evidence type="ECO:0000313" key="1">
    <source>
        <dbReference type="EMBL" id="SVD26389.1"/>
    </source>
</evidence>
<organism evidence="1">
    <name type="scientific">marine metagenome</name>
    <dbReference type="NCBI Taxonomy" id="408172"/>
    <lineage>
        <taxon>unclassified sequences</taxon>
        <taxon>metagenomes</taxon>
        <taxon>ecological metagenomes</taxon>
    </lineage>
</organism>
<dbReference type="Gene3D" id="3.30.1330.40">
    <property type="entry name" value="RutC-like"/>
    <property type="match status" value="1"/>
</dbReference>
<dbReference type="SUPFAM" id="SSF55298">
    <property type="entry name" value="YjgF-like"/>
    <property type="match status" value="1"/>
</dbReference>
<dbReference type="AlphaFoldDB" id="A0A382TWF5"/>
<name>A0A382TWF5_9ZZZZ</name>
<protein>
    <recommendedName>
        <fullName evidence="2">RidA family protein</fullName>
    </recommendedName>
</protein>
<accession>A0A382TWF5</accession>
<feature type="non-terminal residue" evidence="1">
    <location>
        <position position="38"/>
    </location>
</feature>
<gene>
    <name evidence="1" type="ORF">METZ01_LOCUS379243</name>
</gene>